<keyword evidence="8 10" id="KW-1133">Transmembrane helix</keyword>
<evidence type="ECO:0000256" key="8">
    <source>
        <dbReference type="ARBA" id="ARBA00022989"/>
    </source>
</evidence>
<dbReference type="GO" id="GO:0006508">
    <property type="term" value="P:proteolysis"/>
    <property type="evidence" value="ECO:0007669"/>
    <property type="project" value="UniProtKB-KW"/>
</dbReference>
<protein>
    <recommendedName>
        <fullName evidence="3">Protease PrsW</fullName>
    </recommendedName>
</protein>
<dbReference type="InterPro" id="IPR026898">
    <property type="entry name" value="PrsW"/>
</dbReference>
<feature type="transmembrane region" description="Helical" evidence="10">
    <location>
        <begin position="12"/>
        <end position="31"/>
    </location>
</feature>
<reference evidence="11 12" key="1">
    <citation type="submission" date="2015-09" db="EMBL/GenBank/DDBJ databases">
        <authorList>
            <consortium name="Pathogen Informatics"/>
        </authorList>
    </citation>
    <scope>NUCLEOTIDE SEQUENCE [LARGE SCALE GENOMIC DNA]</scope>
    <source>
        <strain evidence="11 12">2789STDY5834875</strain>
    </source>
</reference>
<keyword evidence="6 10" id="KW-0812">Transmembrane</keyword>
<comment type="subcellular location">
    <subcellularLocation>
        <location evidence="1">Cell membrane</location>
        <topology evidence="1">Multi-pass membrane protein</topology>
    </subcellularLocation>
</comment>
<keyword evidence="9 10" id="KW-0472">Membrane</keyword>
<evidence type="ECO:0000256" key="2">
    <source>
        <dbReference type="ARBA" id="ARBA00009165"/>
    </source>
</evidence>
<accession>A0A174YLS5</accession>
<gene>
    <name evidence="11" type="primary">prsW</name>
    <name evidence="11" type="ORF">ERS852490_00070</name>
</gene>
<feature type="transmembrane region" description="Helical" evidence="10">
    <location>
        <begin position="138"/>
        <end position="171"/>
    </location>
</feature>
<evidence type="ECO:0000313" key="11">
    <source>
        <dbReference type="EMBL" id="CUQ74682.1"/>
    </source>
</evidence>
<dbReference type="PIRSF" id="PIRSF016933">
    <property type="entry name" value="PrsW"/>
    <property type="match status" value="1"/>
</dbReference>
<dbReference type="Proteomes" id="UP000095621">
    <property type="component" value="Unassembled WGS sequence"/>
</dbReference>
<dbReference type="PANTHER" id="PTHR36844:SF1">
    <property type="entry name" value="PROTEASE PRSW"/>
    <property type="match status" value="1"/>
</dbReference>
<dbReference type="EMBL" id="CZBU01000001">
    <property type="protein sequence ID" value="CUQ74682.1"/>
    <property type="molecule type" value="Genomic_DNA"/>
</dbReference>
<evidence type="ECO:0000256" key="7">
    <source>
        <dbReference type="ARBA" id="ARBA00022801"/>
    </source>
</evidence>
<dbReference type="PANTHER" id="PTHR36844">
    <property type="entry name" value="PROTEASE PRSW"/>
    <property type="match status" value="1"/>
</dbReference>
<proteinExistence type="inferred from homology"/>
<keyword evidence="7 11" id="KW-0378">Hydrolase</keyword>
<dbReference type="OrthoDB" id="5504276at2"/>
<dbReference type="AlphaFoldDB" id="A0A174YLS5"/>
<evidence type="ECO:0000256" key="5">
    <source>
        <dbReference type="ARBA" id="ARBA00022670"/>
    </source>
</evidence>
<sequence length="241" mass="27658">MFYFILEPIMMYNWILILSAVIPAVFLMIKVYRADRMEKESGYLLRQLVIAGILSTIIALIEEKIGEWILSYFVPGNTLLYQIILYFVIVAIAEESSKYFFLKKRTWNNPEFNCQYDGVVYAVFVSLGFALWENINYVLSYGFSTAIVRAITAIPGHACFGVFMGVFYGLARKQYNRGKMFSSKIFRIFSIVVPVLLHGSYDFIASMENTMGSLYFVAFIIILFALSFGLVNISSKNDKYI</sequence>
<keyword evidence="4" id="KW-1003">Cell membrane</keyword>
<feature type="transmembrane region" description="Helical" evidence="10">
    <location>
        <begin position="43"/>
        <end position="61"/>
    </location>
</feature>
<evidence type="ECO:0000256" key="4">
    <source>
        <dbReference type="ARBA" id="ARBA00022475"/>
    </source>
</evidence>
<evidence type="ECO:0000256" key="3">
    <source>
        <dbReference type="ARBA" id="ARBA00018997"/>
    </source>
</evidence>
<keyword evidence="5 11" id="KW-0645">Protease</keyword>
<evidence type="ECO:0000256" key="6">
    <source>
        <dbReference type="ARBA" id="ARBA00022692"/>
    </source>
</evidence>
<name>A0A174YLS5_9FIRM</name>
<evidence type="ECO:0000313" key="12">
    <source>
        <dbReference type="Proteomes" id="UP000095621"/>
    </source>
</evidence>
<evidence type="ECO:0000256" key="10">
    <source>
        <dbReference type="SAM" id="Phobius"/>
    </source>
</evidence>
<dbReference type="InterPro" id="IPR023596">
    <property type="entry name" value="Peptidase_PrsW_arch/bac"/>
</dbReference>
<feature type="transmembrane region" description="Helical" evidence="10">
    <location>
        <begin position="114"/>
        <end position="132"/>
    </location>
</feature>
<dbReference type="GO" id="GO:0008233">
    <property type="term" value="F:peptidase activity"/>
    <property type="evidence" value="ECO:0007669"/>
    <property type="project" value="UniProtKB-KW"/>
</dbReference>
<comment type="similarity">
    <text evidence="2">Belongs to the protease PrsW family.</text>
</comment>
<dbReference type="GO" id="GO:0005886">
    <property type="term" value="C:plasma membrane"/>
    <property type="evidence" value="ECO:0007669"/>
    <property type="project" value="UniProtKB-SubCell"/>
</dbReference>
<evidence type="ECO:0000256" key="1">
    <source>
        <dbReference type="ARBA" id="ARBA00004651"/>
    </source>
</evidence>
<organism evidence="11 12">
    <name type="scientific">Lachnospira eligens</name>
    <dbReference type="NCBI Taxonomy" id="39485"/>
    <lineage>
        <taxon>Bacteria</taxon>
        <taxon>Bacillati</taxon>
        <taxon>Bacillota</taxon>
        <taxon>Clostridia</taxon>
        <taxon>Lachnospirales</taxon>
        <taxon>Lachnospiraceae</taxon>
        <taxon>Lachnospira</taxon>
    </lineage>
</organism>
<feature type="transmembrane region" description="Helical" evidence="10">
    <location>
        <begin position="73"/>
        <end position="93"/>
    </location>
</feature>
<dbReference type="Pfam" id="PF13367">
    <property type="entry name" value="PrsW-protease"/>
    <property type="match status" value="1"/>
</dbReference>
<dbReference type="RefSeq" id="WP_055213983.1">
    <property type="nucleotide sequence ID" value="NZ_CZBU01000001.1"/>
</dbReference>
<feature type="transmembrane region" description="Helical" evidence="10">
    <location>
        <begin position="213"/>
        <end position="233"/>
    </location>
</feature>
<evidence type="ECO:0000256" key="9">
    <source>
        <dbReference type="ARBA" id="ARBA00023136"/>
    </source>
</evidence>
<feature type="transmembrane region" description="Helical" evidence="10">
    <location>
        <begin position="183"/>
        <end position="201"/>
    </location>
</feature>